<dbReference type="CDD" id="cd00160">
    <property type="entry name" value="RhoGEF"/>
    <property type="match status" value="1"/>
</dbReference>
<feature type="region of interest" description="Disordered" evidence="3">
    <location>
        <begin position="400"/>
        <end position="533"/>
    </location>
</feature>
<feature type="compositionally biased region" description="Low complexity" evidence="3">
    <location>
        <begin position="47"/>
        <end position="60"/>
    </location>
</feature>
<dbReference type="InterPro" id="IPR001849">
    <property type="entry name" value="PH_domain"/>
</dbReference>
<dbReference type="Pfam" id="PF00610">
    <property type="entry name" value="DEP"/>
    <property type="match status" value="1"/>
</dbReference>
<dbReference type="InterPro" id="IPR011993">
    <property type="entry name" value="PH-like_dom_sf"/>
</dbReference>
<dbReference type="SUPFAM" id="SSF46785">
    <property type="entry name" value="Winged helix' DNA-binding domain"/>
    <property type="match status" value="1"/>
</dbReference>
<feature type="region of interest" description="Disordered" evidence="3">
    <location>
        <begin position="1093"/>
        <end position="1122"/>
    </location>
</feature>
<feature type="compositionally biased region" description="Basic and acidic residues" evidence="3">
    <location>
        <begin position="451"/>
        <end position="462"/>
    </location>
</feature>
<dbReference type="InterPro" id="IPR000591">
    <property type="entry name" value="DEP_dom"/>
</dbReference>
<name>A0AAD5VCU9_9APHY</name>
<dbReference type="Gene3D" id="2.30.29.30">
    <property type="entry name" value="Pleckstrin-homology domain (PH domain)/Phosphotyrosine-binding domain (PTB)"/>
    <property type="match status" value="1"/>
</dbReference>
<feature type="compositionally biased region" description="Low complexity" evidence="3">
    <location>
        <begin position="1480"/>
        <end position="1499"/>
    </location>
</feature>
<dbReference type="InterPro" id="IPR000219">
    <property type="entry name" value="DH_dom"/>
</dbReference>
<dbReference type="Gene3D" id="1.20.900.10">
    <property type="entry name" value="Dbl homology (DH) domain"/>
    <property type="match status" value="1"/>
</dbReference>
<feature type="compositionally biased region" description="Polar residues" evidence="3">
    <location>
        <begin position="75"/>
        <end position="89"/>
    </location>
</feature>
<evidence type="ECO:0000259" key="4">
    <source>
        <dbReference type="PROSITE" id="PS50003"/>
    </source>
</evidence>
<dbReference type="SMART" id="SM00233">
    <property type="entry name" value="PH"/>
    <property type="match status" value="1"/>
</dbReference>
<feature type="region of interest" description="Disordered" evidence="3">
    <location>
        <begin position="1"/>
        <end position="166"/>
    </location>
</feature>
<keyword evidence="8" id="KW-1185">Reference proteome</keyword>
<dbReference type="Proteomes" id="UP001212997">
    <property type="component" value="Unassembled WGS sequence"/>
</dbReference>
<feature type="compositionally biased region" description="Basic residues" evidence="3">
    <location>
        <begin position="652"/>
        <end position="668"/>
    </location>
</feature>
<reference evidence="7" key="1">
    <citation type="submission" date="2022-07" db="EMBL/GenBank/DDBJ databases">
        <title>Genome Sequence of Physisporinus lineatus.</title>
        <authorList>
            <person name="Buettner E."/>
        </authorList>
    </citation>
    <scope>NUCLEOTIDE SEQUENCE</scope>
    <source>
        <strain evidence="7">VT162</strain>
    </source>
</reference>
<evidence type="ECO:0000256" key="2">
    <source>
        <dbReference type="ARBA" id="ARBA00022658"/>
    </source>
</evidence>
<dbReference type="Gene3D" id="1.10.10.10">
    <property type="entry name" value="Winged helix-like DNA-binding domain superfamily/Winged helix DNA-binding domain"/>
    <property type="match status" value="1"/>
</dbReference>
<dbReference type="SUPFAM" id="SSF48065">
    <property type="entry name" value="DBL homology domain (DH-domain)"/>
    <property type="match status" value="1"/>
</dbReference>
<organism evidence="7 8">
    <name type="scientific">Meripilus lineatus</name>
    <dbReference type="NCBI Taxonomy" id="2056292"/>
    <lineage>
        <taxon>Eukaryota</taxon>
        <taxon>Fungi</taxon>
        <taxon>Dikarya</taxon>
        <taxon>Basidiomycota</taxon>
        <taxon>Agaricomycotina</taxon>
        <taxon>Agaricomycetes</taxon>
        <taxon>Polyporales</taxon>
        <taxon>Meripilaceae</taxon>
        <taxon>Meripilus</taxon>
    </lineage>
</organism>
<dbReference type="GO" id="GO:0035556">
    <property type="term" value="P:intracellular signal transduction"/>
    <property type="evidence" value="ECO:0007669"/>
    <property type="project" value="InterPro"/>
</dbReference>
<feature type="compositionally biased region" description="Low complexity" evidence="3">
    <location>
        <begin position="1098"/>
        <end position="1108"/>
    </location>
</feature>
<dbReference type="PANTHER" id="PTHR46572:SF2">
    <property type="entry name" value="RHO1 GDP-GTP EXCHANGE PROTEIN 1-RELATED"/>
    <property type="match status" value="1"/>
</dbReference>
<dbReference type="InterPro" id="IPR035899">
    <property type="entry name" value="DBL_dom_sf"/>
</dbReference>
<dbReference type="SMART" id="SM00036">
    <property type="entry name" value="CNH"/>
    <property type="match status" value="1"/>
</dbReference>
<dbReference type="InterPro" id="IPR052233">
    <property type="entry name" value="Rho-type_GEFs"/>
</dbReference>
<feature type="region of interest" description="Disordered" evidence="3">
    <location>
        <begin position="640"/>
        <end position="728"/>
    </location>
</feature>
<dbReference type="Pfam" id="PF15405">
    <property type="entry name" value="PH_5"/>
    <property type="match status" value="1"/>
</dbReference>
<dbReference type="InterPro" id="IPR041675">
    <property type="entry name" value="PH_5"/>
</dbReference>
<dbReference type="SUPFAM" id="SSF50729">
    <property type="entry name" value="PH domain-like"/>
    <property type="match status" value="1"/>
</dbReference>
<dbReference type="EMBL" id="JANAWD010000062">
    <property type="protein sequence ID" value="KAJ3488666.1"/>
    <property type="molecule type" value="Genomic_DNA"/>
</dbReference>
<feature type="domain" description="PH" evidence="4">
    <location>
        <begin position="1032"/>
        <end position="1166"/>
    </location>
</feature>
<evidence type="ECO:0000313" key="7">
    <source>
        <dbReference type="EMBL" id="KAJ3488666.1"/>
    </source>
</evidence>
<evidence type="ECO:0008006" key="9">
    <source>
        <dbReference type="Google" id="ProtNLM"/>
    </source>
</evidence>
<dbReference type="PANTHER" id="PTHR46572">
    <property type="entry name" value="RHO1 GDP-GTP EXCHANGE PROTEIN 1-RELATED"/>
    <property type="match status" value="1"/>
</dbReference>
<dbReference type="PROSITE" id="PS50003">
    <property type="entry name" value="PH_DOMAIN"/>
    <property type="match status" value="1"/>
</dbReference>
<evidence type="ECO:0000256" key="1">
    <source>
        <dbReference type="ARBA" id="ARBA00022553"/>
    </source>
</evidence>
<dbReference type="GO" id="GO:0005085">
    <property type="term" value="F:guanyl-nucleotide exchange factor activity"/>
    <property type="evidence" value="ECO:0007669"/>
    <property type="project" value="UniProtKB-KW"/>
</dbReference>
<dbReference type="InterPro" id="IPR036390">
    <property type="entry name" value="WH_DNA-bd_sf"/>
</dbReference>
<dbReference type="PROSITE" id="PS50010">
    <property type="entry name" value="DH_2"/>
    <property type="match status" value="1"/>
</dbReference>
<comment type="caution">
    <text evidence="7">The sequence shown here is derived from an EMBL/GenBank/DDBJ whole genome shotgun (WGS) entry which is preliminary data.</text>
</comment>
<dbReference type="SMART" id="SM00325">
    <property type="entry name" value="RhoGEF"/>
    <property type="match status" value="1"/>
</dbReference>
<dbReference type="CDD" id="cd04435">
    <property type="entry name" value="DEP_fRom2"/>
    <property type="match status" value="1"/>
</dbReference>
<protein>
    <recommendedName>
        <fullName evidence="9">Rho guanyl-nucleotide exchange factor</fullName>
    </recommendedName>
</protein>
<accession>A0AAD5VCU9</accession>
<keyword evidence="1" id="KW-0597">Phosphoprotein</keyword>
<keyword evidence="2" id="KW-0344">Guanine-nucleotide releasing factor</keyword>
<proteinExistence type="predicted"/>
<feature type="compositionally biased region" description="Pro residues" evidence="3">
    <location>
        <begin position="205"/>
        <end position="216"/>
    </location>
</feature>
<feature type="domain" description="DH" evidence="5">
    <location>
        <begin position="810"/>
        <end position="997"/>
    </location>
</feature>
<feature type="compositionally biased region" description="Polar residues" evidence="3">
    <location>
        <begin position="409"/>
        <end position="425"/>
    </location>
</feature>
<dbReference type="InterPro" id="IPR036388">
    <property type="entry name" value="WH-like_DNA-bd_sf"/>
</dbReference>
<feature type="compositionally biased region" description="Pro residues" evidence="3">
    <location>
        <begin position="482"/>
        <end position="491"/>
    </location>
</feature>
<evidence type="ECO:0000256" key="3">
    <source>
        <dbReference type="SAM" id="MobiDB-lite"/>
    </source>
</evidence>
<evidence type="ECO:0000313" key="8">
    <source>
        <dbReference type="Proteomes" id="UP001212997"/>
    </source>
</evidence>
<feature type="compositionally biased region" description="Polar residues" evidence="3">
    <location>
        <begin position="127"/>
        <end position="145"/>
    </location>
</feature>
<feature type="region of interest" description="Disordered" evidence="3">
    <location>
        <begin position="189"/>
        <end position="259"/>
    </location>
</feature>
<feature type="compositionally biased region" description="Low complexity" evidence="3">
    <location>
        <begin position="217"/>
        <end position="230"/>
    </location>
</feature>
<sequence>MDRPMGPRSQPDKANVAYESIFGRPSALHHTGPQPNSSYPSPPPPQSQYQIQYPQYWPSQRGTPQGFNHHYASTLDRTTSHASLRSSPAANYIPPPQIGPSTYRQSPYTTQQPQQTPSGQPYAPSFHSHSNSLGVPSVVSRTRSVGNVPGIIPPAPEEPPDPNLEALTRQGLTPAQAYQVQVKMNHPSIYANLPPPVGPSLSSSPQPPQQQLPPLAPSSSSNSSVPSHVQQHQHRLSGHGSTASPERRPYSGIPNPGDLPILGVNIDTSDGKLDLDFGMDGSALSDTNTGVGEDDYYYSDLPWSTSRRQSQHDSVGSRVSAVSNLTSSGAGGAAGTVMYLASRPGPSTMSFSSQAQEMVNPSSSATAIATANSTTMTTGSRPYPLQLDTAVIAAKAAGAASTSPASSTMVDFSSGSVTSASIPTPSSSVLPHSSRRSSESSKTLPGPLQGSRRERVVQDRSRSMSATVNNPHRVAMEHSRSPRPPVPPLPGSGPNAGGRVSPASYRHSHPQTGVASGAVVSGRPHHHHSRRQPVPPALISRVAGAFKERINLADRFKDGLTYKDAFDGREAVNEILGIIKTTDRNLALLYGRALDAQKFFHAVTYDHRLRDSGGDLYQFKTKLPSPFVSGELEGALALGEGDEESLSEGMQGRHRRRHHSHPQHRHNHSNGNGKAKESPSPSESDPEKQADPSLGGSRPSSPSPPDSVSSPTVRPRAGSVTSGDDVPLPSGVFTLLTDCYSPTCSRDQLCYSIACPRRLEQQSRLNMKPLPGLKKQISKESLGELVEPGTLWIHSVPQEVVNNVSDTEKKRQEAINEVIYTERDFVRDMEYLRDLWIKPLKESEIIPEHRRADFLEQVFWNIHDIIAVNTRLRDALNKRQKSYAVVEQIGDIFLDAVPHFAPFVSYGAHQLYGKYEFEKEKSTNPAFAQFVEETERRPESRKLELNGYLTKPTTRLARYPLLLEAVNKHTPQDNPDKAALPKAVEIVRNFLKAVNAETGKAENRFNLLQLDQQLVFRQGEYQDLRLQEDGRELIYKGALKKRGNAQGDSADLLVFLFDHALLMVKQKSKAEQYKVYRKPIPLELLLVSAPDEFPNPPSSKSSSQRQKQALVKNSSPHNTVVPVRDSKGGFSITFVHLGRWYYQITLWASTYVSQRKWVEHIGKQQEVMRERSMVFETVTLSEGYFSGSMRVNCAAPYGQGRRAVYGTDDGVYISSIWDRGRTPVKVLSLKDVSQVDVLEDYQLLIVLSERQVITFPLDALDADDPMSGLKRAKRIASHISFFKAGVSLGKTLVCVVKTSPLSSTIKTLEPIDHNVRGRNKPTFRKLLQGGNDTLRVFKEFYIPVQSTSIHFLKTKLCVGCTNGFEIVDLETLDVQGLLDPADASLEFVRKRENLRPLAIYRIDNEFLLCYDEFAFYVNKTGWLSRKEFRIHWQGSPTGFALNYPYVLAFEPTFIEIWHVETGETAQIIQGNNLRLLFADTPPSTTNSSTPQQSQQPQYMYPQHPHPNFNHPNYPYGVSAPQGYVAATELWADEATAFVWEG</sequence>
<dbReference type="PROSITE" id="PS50219">
    <property type="entry name" value="CNH"/>
    <property type="match status" value="1"/>
</dbReference>
<dbReference type="Pfam" id="PF00621">
    <property type="entry name" value="RhoGEF"/>
    <property type="match status" value="1"/>
</dbReference>
<feature type="region of interest" description="Disordered" evidence="3">
    <location>
        <begin position="1479"/>
        <end position="1499"/>
    </location>
</feature>
<feature type="domain" description="CNH" evidence="6">
    <location>
        <begin position="1188"/>
        <end position="1483"/>
    </location>
</feature>
<evidence type="ECO:0000259" key="6">
    <source>
        <dbReference type="PROSITE" id="PS50219"/>
    </source>
</evidence>
<dbReference type="InterPro" id="IPR001180">
    <property type="entry name" value="CNH_dom"/>
</dbReference>
<feature type="compositionally biased region" description="Low complexity" evidence="3">
    <location>
        <begin position="691"/>
        <end position="715"/>
    </location>
</feature>
<evidence type="ECO:0000259" key="5">
    <source>
        <dbReference type="PROSITE" id="PS50010"/>
    </source>
</evidence>
<feature type="compositionally biased region" description="Low complexity" evidence="3">
    <location>
        <begin position="101"/>
        <end position="122"/>
    </location>
</feature>
<dbReference type="Pfam" id="PF00780">
    <property type="entry name" value="CNH"/>
    <property type="match status" value="1"/>
</dbReference>
<gene>
    <name evidence="7" type="ORF">NLI96_g2675</name>
</gene>
<dbReference type="SMART" id="SM00049">
    <property type="entry name" value="DEP"/>
    <property type="match status" value="1"/>
</dbReference>